<dbReference type="GO" id="GO:0003964">
    <property type="term" value="F:RNA-directed DNA polymerase activity"/>
    <property type="evidence" value="ECO:0007669"/>
    <property type="project" value="UniProtKB-KW"/>
</dbReference>
<keyword evidence="2" id="KW-0695">RNA-directed DNA polymerase</keyword>
<comment type="caution">
    <text evidence="2">The sequence shown here is derived from an EMBL/GenBank/DDBJ whole genome shotgun (WGS) entry which is preliminary data.</text>
</comment>
<keyword evidence="2" id="KW-0808">Transferase</keyword>
<dbReference type="AlphaFoldDB" id="A0A699JXL9"/>
<evidence type="ECO:0000259" key="1">
    <source>
        <dbReference type="Pfam" id="PF13966"/>
    </source>
</evidence>
<dbReference type="EMBL" id="BKCJ010452395">
    <property type="protein sequence ID" value="GFA59777.1"/>
    <property type="molecule type" value="Genomic_DNA"/>
</dbReference>
<feature type="non-terminal residue" evidence="2">
    <location>
        <position position="97"/>
    </location>
</feature>
<dbReference type="Pfam" id="PF13966">
    <property type="entry name" value="zf-RVT"/>
    <property type="match status" value="1"/>
</dbReference>
<gene>
    <name evidence="2" type="ORF">Tci_631749</name>
</gene>
<protein>
    <submittedName>
        <fullName evidence="2">RNA-directed DNA polymerase, eukaryota</fullName>
    </submittedName>
</protein>
<dbReference type="InterPro" id="IPR026960">
    <property type="entry name" value="RVT-Znf"/>
</dbReference>
<reference evidence="2" key="1">
    <citation type="journal article" date="2019" name="Sci. Rep.">
        <title>Draft genome of Tanacetum cinerariifolium, the natural source of mosquito coil.</title>
        <authorList>
            <person name="Yamashiro T."/>
            <person name="Shiraishi A."/>
            <person name="Satake H."/>
            <person name="Nakayama K."/>
        </authorList>
    </citation>
    <scope>NUCLEOTIDE SEQUENCE</scope>
</reference>
<evidence type="ECO:0000313" key="2">
    <source>
        <dbReference type="EMBL" id="GFA59777.1"/>
    </source>
</evidence>
<keyword evidence="2" id="KW-0548">Nucleotidyltransferase</keyword>
<proteinExistence type="predicted"/>
<sequence>MYYHVLLPNKKHRNLLDESFLPKDNIATRWIKFIPIKVNVFAWKVYLDRLPTRLNLLHRGVHVPSLSCPICSSALEDTSHLHFSCGMASDVVRLVCR</sequence>
<name>A0A699JXL9_TANCI</name>
<organism evidence="2">
    <name type="scientific">Tanacetum cinerariifolium</name>
    <name type="common">Dalmatian daisy</name>
    <name type="synonym">Chrysanthemum cinerariifolium</name>
    <dbReference type="NCBI Taxonomy" id="118510"/>
    <lineage>
        <taxon>Eukaryota</taxon>
        <taxon>Viridiplantae</taxon>
        <taxon>Streptophyta</taxon>
        <taxon>Embryophyta</taxon>
        <taxon>Tracheophyta</taxon>
        <taxon>Spermatophyta</taxon>
        <taxon>Magnoliopsida</taxon>
        <taxon>eudicotyledons</taxon>
        <taxon>Gunneridae</taxon>
        <taxon>Pentapetalae</taxon>
        <taxon>asterids</taxon>
        <taxon>campanulids</taxon>
        <taxon>Asterales</taxon>
        <taxon>Asteraceae</taxon>
        <taxon>Asteroideae</taxon>
        <taxon>Anthemideae</taxon>
        <taxon>Anthemidinae</taxon>
        <taxon>Tanacetum</taxon>
    </lineage>
</organism>
<feature type="domain" description="Reverse transcriptase zinc-binding" evidence="1">
    <location>
        <begin position="24"/>
        <end position="90"/>
    </location>
</feature>
<accession>A0A699JXL9</accession>